<reference evidence="1" key="1">
    <citation type="submission" date="2022-10" db="EMBL/GenBank/DDBJ databases">
        <title>Culturing micro-colonial fungi from biological soil crusts in the Mojave desert and describing Neophaeococcomyces mojavensis, and introducing the new genera and species Taxawa tesnikishii.</title>
        <authorList>
            <person name="Kurbessoian T."/>
            <person name="Stajich J.E."/>
        </authorList>
    </citation>
    <scope>NUCLEOTIDE SEQUENCE</scope>
    <source>
        <strain evidence="1">JES_112</strain>
    </source>
</reference>
<comment type="caution">
    <text evidence="1">The sequence shown here is derived from an EMBL/GenBank/DDBJ whole genome shotgun (WGS) entry which is preliminary data.</text>
</comment>
<gene>
    <name evidence="1" type="ORF">H2198_001273</name>
</gene>
<organism evidence="1 2">
    <name type="scientific">Neophaeococcomyces mojaviensis</name>
    <dbReference type="NCBI Taxonomy" id="3383035"/>
    <lineage>
        <taxon>Eukaryota</taxon>
        <taxon>Fungi</taxon>
        <taxon>Dikarya</taxon>
        <taxon>Ascomycota</taxon>
        <taxon>Pezizomycotina</taxon>
        <taxon>Eurotiomycetes</taxon>
        <taxon>Chaetothyriomycetidae</taxon>
        <taxon>Chaetothyriales</taxon>
        <taxon>Chaetothyriales incertae sedis</taxon>
        <taxon>Neophaeococcomyces</taxon>
    </lineage>
</organism>
<dbReference type="Proteomes" id="UP001172386">
    <property type="component" value="Unassembled WGS sequence"/>
</dbReference>
<evidence type="ECO:0000313" key="1">
    <source>
        <dbReference type="EMBL" id="KAJ9662601.1"/>
    </source>
</evidence>
<evidence type="ECO:0000313" key="2">
    <source>
        <dbReference type="Proteomes" id="UP001172386"/>
    </source>
</evidence>
<keyword evidence="2" id="KW-1185">Reference proteome</keyword>
<sequence length="492" mass="55730">MYLFAFSMLGLILLNVTALKKDFHFLTEQYWSKGDACFIPSILGDFIILPPQELGWLVNQPDDILDNMAQIMEMIEPLYTICSQYVVDHPSHHKIITRDLTRSLGELTSDVMNELAYALDAEWGIDTKGWKEVNPFTTLMNVVAQTANRVFVGTPLCRNKSFLENVLSFASSVIPSALFIHFIPEFFRPSVAPLITWQNRRYRRKLAGLIELECQQRQALFNGAAKTDAQHNDMLQWFIQAAKDSDQPGESDPSIICQRLLVVNFAAIHTTTLSITNVLYDLISSSSAAEVIHKLREEVSTVLLANDNIWTKHGISQLYKIDSTLKESMRLGELNAFGIQRLVVKQDGIESPISKTYLPEGTTVGIPNRAIHSDSRLYPNPDAYQPFRFSDLRNTSSTVVAEESQAGKTPTIPYTAKLSMATTTPAYLPFGHGRHACLGRFFASNELKLLLAYIVQHYELQTIEQRPEREWIGSMRICPMKNTIRVRRREPV</sequence>
<protein>
    <submittedName>
        <fullName evidence="1">Uncharacterized protein</fullName>
    </submittedName>
</protein>
<name>A0ACC3AHG5_9EURO</name>
<dbReference type="EMBL" id="JAPDRQ010000014">
    <property type="protein sequence ID" value="KAJ9662601.1"/>
    <property type="molecule type" value="Genomic_DNA"/>
</dbReference>
<proteinExistence type="predicted"/>
<accession>A0ACC3AHG5</accession>